<evidence type="ECO:0000313" key="1">
    <source>
        <dbReference type="EMBL" id="KAI8553360.1"/>
    </source>
</evidence>
<protein>
    <submittedName>
        <fullName evidence="1">Uncharacterized protein</fullName>
    </submittedName>
</protein>
<dbReference type="Proteomes" id="UP001062846">
    <property type="component" value="Chromosome 5"/>
</dbReference>
<accession>A0ACC0NJI7</accession>
<evidence type="ECO:0000313" key="2">
    <source>
        <dbReference type="Proteomes" id="UP001062846"/>
    </source>
</evidence>
<comment type="caution">
    <text evidence="1">The sequence shown here is derived from an EMBL/GenBank/DDBJ whole genome shotgun (WGS) entry which is preliminary data.</text>
</comment>
<proteinExistence type="predicted"/>
<reference evidence="1" key="1">
    <citation type="submission" date="2022-02" db="EMBL/GenBank/DDBJ databases">
        <title>Plant Genome Project.</title>
        <authorList>
            <person name="Zhang R.-G."/>
        </authorList>
    </citation>
    <scope>NUCLEOTIDE SEQUENCE</scope>
    <source>
        <strain evidence="1">AT1</strain>
    </source>
</reference>
<sequence>MPKAKAKMDVSGVTNIGSNTIDIDNDIEIDDEPILGNNEEDEPKKTRQKRENSSFVWDHFTRLPMPKVPPPGYKQKATCNYCGTEFGCNSDHNGTSSMRTHLIKRCKQYELSDAYMKKHGGDKRQKTLGFEPVGSGDTGPKLTAISFSAEACGKALAEMIIIDELPFRFVEGQGFKRFMHVVQPRWTKIPSRVTIARDCLQLFKDGKKALKKVFKNQRICLTTDTWTSLQNLNYMCLTAHFIDGDWKLNKKIINFCLVPNHKGETLGKEVERCLVAWGIEKILTLTMDNATSNKGIIDFLKKKTMKRDNTILDHEFLHVRCCAHILNLIVREGLKEVDVSIVRVRNIVRYVRSSPQRYRKFRECVERDRIDSKLVPCLDVPTRWNSTFFMLERAVIYQKAFERLEEEDSLNVVIGVREDVIGVVDNDNATENVLEGEIIGGSERGKEKGSRRGRELGTPTSEDWNVVQMYVEVLRTFYIVTERLSGSLYVTCNTFYKEVTTVKNAIAKLELSDDPKLLLLAKGMHLKFDKYWGKFDKMNQLLLYANVLDPRYKFEYVRWSLRKYLTEIEVESKVVQIKEGMKKLYNWYEKMTLEHEEAEASNVETSKNKDKNGKRSMELSEALDSEFDQHMEEETNMVSKSELERYWLETMEDRKNEKFDLLTWWFTNCTRYRILSQMARDILAIPVSTVASESAFSTGGRILDPYRTSLSPKMAEALICAQNWLRYPCEISLRDMLDEVEELESVVLEANLEESCVTEEGLESETVNCKVCWNEMCYWKVCWNGSLE</sequence>
<dbReference type="EMBL" id="CM046392">
    <property type="protein sequence ID" value="KAI8553360.1"/>
    <property type="molecule type" value="Genomic_DNA"/>
</dbReference>
<name>A0ACC0NJI7_RHOML</name>
<gene>
    <name evidence="1" type="ORF">RHMOL_Rhmol05G0009400</name>
</gene>
<keyword evidence="2" id="KW-1185">Reference proteome</keyword>
<organism evidence="1 2">
    <name type="scientific">Rhododendron molle</name>
    <name type="common">Chinese azalea</name>
    <name type="synonym">Azalea mollis</name>
    <dbReference type="NCBI Taxonomy" id="49168"/>
    <lineage>
        <taxon>Eukaryota</taxon>
        <taxon>Viridiplantae</taxon>
        <taxon>Streptophyta</taxon>
        <taxon>Embryophyta</taxon>
        <taxon>Tracheophyta</taxon>
        <taxon>Spermatophyta</taxon>
        <taxon>Magnoliopsida</taxon>
        <taxon>eudicotyledons</taxon>
        <taxon>Gunneridae</taxon>
        <taxon>Pentapetalae</taxon>
        <taxon>asterids</taxon>
        <taxon>Ericales</taxon>
        <taxon>Ericaceae</taxon>
        <taxon>Ericoideae</taxon>
        <taxon>Rhodoreae</taxon>
        <taxon>Rhododendron</taxon>
    </lineage>
</organism>